<evidence type="ECO:0000313" key="1">
    <source>
        <dbReference type="EMBL" id="ABT13894.1"/>
    </source>
</evidence>
<organismHost>
    <name type="scientific">Paramecium bursaria</name>
    <dbReference type="NCBI Taxonomy" id="74790"/>
</organismHost>
<name>A7IU70_PBCVM</name>
<protein>
    <submittedName>
        <fullName evidence="1">Uncharacterized protein m340L</fullName>
    </submittedName>
</protein>
<dbReference type="EMBL" id="DQ491001">
    <property type="protein sequence ID" value="ABT13894.1"/>
    <property type="molecule type" value="Genomic_DNA"/>
</dbReference>
<sequence length="149" mass="15782">MGVQLIDLVKESCQVLIGVHITEGQVGGVAGGLSIRAFAVTRDTKGQVHRGGLDGQTGLDTIDIGERDILATELVLLYGSELDVGGLKGLSGEDCHSDVGVLFFLKFFGSCLLWGFWGSLFVCTYGQMVGGEEMFFVCQSLLLCSGVSI</sequence>
<accession>A7IU70</accession>
<organism evidence="1 2">
    <name type="scientific">Paramecium bursaria Chlorella virus MT325</name>
    <name type="common">PBCV-MT325</name>
    <dbReference type="NCBI Taxonomy" id="346932"/>
    <lineage>
        <taxon>Viruses</taxon>
        <taxon>Varidnaviria</taxon>
        <taxon>Bamfordvirae</taxon>
        <taxon>Nucleocytoviricota</taxon>
        <taxon>Megaviricetes</taxon>
        <taxon>Algavirales</taxon>
        <taxon>Phycodnaviridae</taxon>
        <taxon>Chlorovirus</taxon>
        <taxon>Chlorovirus conductrix</taxon>
        <taxon>Paramecium bursaria Chlorella virus A1</taxon>
    </lineage>
</organism>
<reference evidence="1 2" key="1">
    <citation type="journal article" date="2007" name="Virology">
        <title>Sequence and annotation of the 314-kb MT325 and the 321-kb FR483 viruses that infect Chlorella Pbi.</title>
        <authorList>
            <person name="Fitzgerald L.A."/>
            <person name="Graves M.V."/>
            <person name="Li X."/>
            <person name="Feldblyum T."/>
            <person name="Hartigan J."/>
            <person name="Van Etten J.L."/>
        </authorList>
    </citation>
    <scope>NUCLEOTIDE SEQUENCE [LARGE SCALE GENOMIC DNA]</scope>
    <source>
        <strain evidence="1 2">MT325</strain>
    </source>
</reference>
<gene>
    <name evidence="1" type="primary">m340L</name>
    <name evidence="1" type="ORF">MT325_m340L</name>
</gene>
<proteinExistence type="predicted"/>
<evidence type="ECO:0000313" key="2">
    <source>
        <dbReference type="Proteomes" id="UP000246715"/>
    </source>
</evidence>
<dbReference type="Proteomes" id="UP000246715">
    <property type="component" value="Segment"/>
</dbReference>